<accession>A0A6H2GZG9</accession>
<dbReference type="AlphaFoldDB" id="A0A6H2GZG9"/>
<reference evidence="1 2" key="1">
    <citation type="submission" date="2020-04" db="EMBL/GenBank/DDBJ databases">
        <title>Novel Paenibacillus strain UniB2 isolated from commercial digestive syrup.</title>
        <authorList>
            <person name="Thorat V."/>
            <person name="Kirdat K."/>
            <person name="Tiwarekar B."/>
            <person name="Yadav A."/>
        </authorList>
    </citation>
    <scope>NUCLEOTIDE SEQUENCE [LARGE SCALE GENOMIC DNA]</scope>
    <source>
        <strain evidence="1 2">UniB2</strain>
    </source>
</reference>
<dbReference type="Proteomes" id="UP000502136">
    <property type="component" value="Chromosome"/>
</dbReference>
<protein>
    <submittedName>
        <fullName evidence="1">Uncharacterized protein</fullName>
    </submittedName>
</protein>
<proteinExistence type="predicted"/>
<dbReference type="EMBL" id="CP051428">
    <property type="protein sequence ID" value="QJC52739.1"/>
    <property type="molecule type" value="Genomic_DNA"/>
</dbReference>
<name>A0A6H2GZG9_9BACL</name>
<dbReference type="RefSeq" id="WP_168908291.1">
    <property type="nucleotide sequence ID" value="NZ_CP051428.1"/>
</dbReference>
<dbReference type="KEGG" id="palr:HGI30_14995"/>
<organism evidence="1 2">
    <name type="scientific">Paenibacillus albicereus</name>
    <dbReference type="NCBI Taxonomy" id="2726185"/>
    <lineage>
        <taxon>Bacteria</taxon>
        <taxon>Bacillati</taxon>
        <taxon>Bacillota</taxon>
        <taxon>Bacilli</taxon>
        <taxon>Bacillales</taxon>
        <taxon>Paenibacillaceae</taxon>
        <taxon>Paenibacillus</taxon>
    </lineage>
</organism>
<evidence type="ECO:0000313" key="2">
    <source>
        <dbReference type="Proteomes" id="UP000502136"/>
    </source>
</evidence>
<keyword evidence="2" id="KW-1185">Reference proteome</keyword>
<gene>
    <name evidence="1" type="ORF">HGI30_14995</name>
</gene>
<evidence type="ECO:0000313" key="1">
    <source>
        <dbReference type="EMBL" id="QJC52739.1"/>
    </source>
</evidence>
<sequence length="65" mass="7446">MEIVVGKTYYGEKGPNRRVLAMDPSRTCRTYHVSYIRIKKNGTDGAQGRCYEDAFEKWAKGEVQS</sequence>